<protein>
    <submittedName>
        <fullName evidence="3">Uncharacterized protein</fullName>
    </submittedName>
</protein>
<dbReference type="RefSeq" id="WP_254470589.1">
    <property type="nucleotide sequence ID" value="NZ_CP113432.1"/>
</dbReference>
<dbReference type="Proteomes" id="UP001163624">
    <property type="component" value="Chromosome"/>
</dbReference>
<evidence type="ECO:0000313" key="4">
    <source>
        <dbReference type="Proteomes" id="UP001163624"/>
    </source>
</evidence>
<evidence type="ECO:0000313" key="3">
    <source>
        <dbReference type="EMBL" id="WAI48454.1"/>
    </source>
</evidence>
<evidence type="ECO:0000256" key="1">
    <source>
        <dbReference type="SAM" id="MobiDB-lite"/>
    </source>
</evidence>
<sequence>MLALFIVLERPLLELPLFARWRFVGVQLVAASPAFAYVVLIVLMPGRFIGIEGQSALQAGWVMLALSAPFLAALLARHSSAGVTLLVAALVYLLLGRQRISGGGVRAPGRSRRRSGSASAPGPCPRCGW</sequence>
<name>A0ABY6ZU48_9PSED</name>
<keyword evidence="2" id="KW-1133">Transmembrane helix</keyword>
<keyword evidence="2" id="KW-0472">Membrane</keyword>
<organism evidence="3 4">
    <name type="scientific">Pseudomonas triclosanedens</name>
    <dbReference type="NCBI Taxonomy" id="2961893"/>
    <lineage>
        <taxon>Bacteria</taxon>
        <taxon>Pseudomonadati</taxon>
        <taxon>Pseudomonadota</taxon>
        <taxon>Gammaproteobacteria</taxon>
        <taxon>Pseudomonadales</taxon>
        <taxon>Pseudomonadaceae</taxon>
        <taxon>Pseudomonas</taxon>
    </lineage>
</organism>
<proteinExistence type="predicted"/>
<feature type="transmembrane region" description="Helical" evidence="2">
    <location>
        <begin position="80"/>
        <end position="96"/>
    </location>
</feature>
<keyword evidence="4" id="KW-1185">Reference proteome</keyword>
<feature type="region of interest" description="Disordered" evidence="1">
    <location>
        <begin position="102"/>
        <end position="129"/>
    </location>
</feature>
<accession>A0ABY6ZU48</accession>
<gene>
    <name evidence="3" type="ORF">OU419_22240</name>
</gene>
<reference evidence="3" key="1">
    <citation type="submission" date="2022-11" db="EMBL/GenBank/DDBJ databases">
        <title>Pseudomonas triclosanedens sp. nov., a triclosan degrader isolated from activated sludge.</title>
        <authorList>
            <person name="Yin Y."/>
            <person name="Lu Z."/>
        </authorList>
    </citation>
    <scope>NUCLEOTIDE SEQUENCE</scope>
    <source>
        <strain evidence="3">ZM23</strain>
    </source>
</reference>
<evidence type="ECO:0000256" key="2">
    <source>
        <dbReference type="SAM" id="Phobius"/>
    </source>
</evidence>
<keyword evidence="2" id="KW-0812">Transmembrane</keyword>
<feature type="transmembrane region" description="Helical" evidence="2">
    <location>
        <begin position="20"/>
        <end position="44"/>
    </location>
</feature>
<dbReference type="EMBL" id="CP113432">
    <property type="protein sequence ID" value="WAI48454.1"/>
    <property type="molecule type" value="Genomic_DNA"/>
</dbReference>